<keyword evidence="6" id="KW-0539">Nucleus</keyword>
<dbReference type="FunFam" id="3.30.70.330:FF:000365">
    <property type="entry name" value="U4/U6 snRNA-associated-splicing factor PRP24"/>
    <property type="match status" value="1"/>
</dbReference>
<name>A0A9P8F5A1_AURME</name>
<comment type="subcellular location">
    <subcellularLocation>
        <location evidence="1">Nucleus</location>
    </subcellularLocation>
</comment>
<gene>
    <name evidence="12" type="ORF">KCU98_g18497</name>
</gene>
<evidence type="ECO:0000313" key="12">
    <source>
        <dbReference type="EMBL" id="KAG9944723.1"/>
    </source>
</evidence>
<dbReference type="SUPFAM" id="SSF54928">
    <property type="entry name" value="RNA-binding domain, RBD"/>
    <property type="match status" value="2"/>
</dbReference>
<comment type="function">
    <text evidence="7">Functions as a recycling factor of the spliceosome, a machinery that forms on each precursor-messenger RNA (pre-mRNA) and catalyzes the removal of introns. Chaperones the re-annealing of U4 and U6 snRNAs (small nuclear RNAs) released from previous rounds of splicing, an initial step in reforming the U4/U6-U5 tri-snRNP (small nuclear ribonucleoprotein) that can reassemble into another spliceosome complex; this step involves binding U6 and facilitating the unwinding of the U6 internal stem loop, followed by base-pairing of U6 to U4.</text>
</comment>
<feature type="domain" description="RRM" evidence="11">
    <location>
        <begin position="19"/>
        <end position="96"/>
    </location>
</feature>
<feature type="non-terminal residue" evidence="12">
    <location>
        <position position="1"/>
    </location>
</feature>
<dbReference type="CDD" id="cd00590">
    <property type="entry name" value="RRM_SF"/>
    <property type="match status" value="1"/>
</dbReference>
<organism evidence="12 13">
    <name type="scientific">Aureobasidium melanogenum</name>
    <name type="common">Aureobasidium pullulans var. melanogenum</name>
    <dbReference type="NCBI Taxonomy" id="46634"/>
    <lineage>
        <taxon>Eukaryota</taxon>
        <taxon>Fungi</taxon>
        <taxon>Dikarya</taxon>
        <taxon>Ascomycota</taxon>
        <taxon>Pezizomycotina</taxon>
        <taxon>Dothideomycetes</taxon>
        <taxon>Dothideomycetidae</taxon>
        <taxon>Dothideales</taxon>
        <taxon>Saccotheciaceae</taxon>
        <taxon>Aureobasidium</taxon>
    </lineage>
</organism>
<dbReference type="Proteomes" id="UP000729357">
    <property type="component" value="Unassembled WGS sequence"/>
</dbReference>
<evidence type="ECO:0000256" key="3">
    <source>
        <dbReference type="ARBA" id="ARBA00022737"/>
    </source>
</evidence>
<reference evidence="12" key="2">
    <citation type="submission" date="2021-08" db="EMBL/GenBank/DDBJ databases">
        <authorList>
            <person name="Gostincar C."/>
            <person name="Sun X."/>
            <person name="Song Z."/>
            <person name="Gunde-Cimerman N."/>
        </authorList>
    </citation>
    <scope>NUCLEOTIDE SEQUENCE</scope>
    <source>
        <strain evidence="12">EXF-9298</strain>
    </source>
</reference>
<keyword evidence="5" id="KW-0508">mRNA splicing</keyword>
<feature type="region of interest" description="Disordered" evidence="10">
    <location>
        <begin position="197"/>
        <end position="237"/>
    </location>
</feature>
<evidence type="ECO:0000256" key="5">
    <source>
        <dbReference type="ARBA" id="ARBA00023187"/>
    </source>
</evidence>
<dbReference type="Pfam" id="PF16842">
    <property type="entry name" value="RRM_occluded"/>
    <property type="match status" value="1"/>
</dbReference>
<protein>
    <recommendedName>
        <fullName evidence="8">U4/U6 snRNA-associated-splicing factor PRP24</fullName>
    </recommendedName>
</protein>
<dbReference type="Pfam" id="PF00076">
    <property type="entry name" value="RRM_1"/>
    <property type="match status" value="2"/>
</dbReference>
<evidence type="ECO:0000256" key="8">
    <source>
        <dbReference type="ARBA" id="ARBA00093627"/>
    </source>
</evidence>
<comment type="caution">
    <text evidence="12">The sequence shown here is derived from an EMBL/GenBank/DDBJ whole genome shotgun (WGS) entry which is preliminary data.</text>
</comment>
<dbReference type="Gene3D" id="3.30.70.330">
    <property type="match status" value="3"/>
</dbReference>
<keyword evidence="13" id="KW-1185">Reference proteome</keyword>
<dbReference type="InterPro" id="IPR035979">
    <property type="entry name" value="RBD_domain_sf"/>
</dbReference>
<proteinExistence type="predicted"/>
<dbReference type="GO" id="GO:0003723">
    <property type="term" value="F:RNA binding"/>
    <property type="evidence" value="ECO:0007669"/>
    <property type="project" value="UniProtKB-UniRule"/>
</dbReference>
<dbReference type="GO" id="GO:0006397">
    <property type="term" value="P:mRNA processing"/>
    <property type="evidence" value="ECO:0007669"/>
    <property type="project" value="UniProtKB-KW"/>
</dbReference>
<dbReference type="PANTHER" id="PTHR24012">
    <property type="entry name" value="RNA BINDING PROTEIN"/>
    <property type="match status" value="1"/>
</dbReference>
<dbReference type="EMBL" id="JAHFXS010004960">
    <property type="protein sequence ID" value="KAG9944723.1"/>
    <property type="molecule type" value="Genomic_DNA"/>
</dbReference>
<dbReference type="GO" id="GO:0008380">
    <property type="term" value="P:RNA splicing"/>
    <property type="evidence" value="ECO:0007669"/>
    <property type="project" value="UniProtKB-KW"/>
</dbReference>
<dbReference type="InterPro" id="IPR012677">
    <property type="entry name" value="Nucleotide-bd_a/b_plait_sf"/>
</dbReference>
<evidence type="ECO:0000256" key="1">
    <source>
        <dbReference type="ARBA" id="ARBA00004123"/>
    </source>
</evidence>
<evidence type="ECO:0000313" key="13">
    <source>
        <dbReference type="Proteomes" id="UP000729357"/>
    </source>
</evidence>
<feature type="domain" description="RRM" evidence="11">
    <location>
        <begin position="110"/>
        <end position="186"/>
    </location>
</feature>
<dbReference type="PROSITE" id="PS50102">
    <property type="entry name" value="RRM"/>
    <property type="match status" value="3"/>
</dbReference>
<keyword evidence="4 9" id="KW-0694">RNA-binding</keyword>
<dbReference type="InterPro" id="IPR031766">
    <property type="entry name" value="RRM_occluded"/>
</dbReference>
<sequence>RDGKTFDGNTIRIQSGTLSTLYVTNYPADWDEVKIRELFQDFGTVVSVRLPSLKYNQRRRFCYVQFLTPEEARAATALDDKALDSQHRLIAKISDPNAKKARSGATTEGRELHVANIDFTASESDIRDLFKQHGTIESVRTIKNLQGKFFGTAFIVFSKPEEAEAALALNNKPLKTRLLRVTLATDKSSAKKDIATKVIRHNASGSPIPEESQNGSAEAANGRRGSTAQPQELNEETAMTARERRLALLNLPDTVNDARIQSFLENFGPLRKITVRRDKKGAMVEFVNLQDAGKVSLGVDCSPLGPEVRIGTVEELLYKSKAKHADESSKPVTSFKPAQAGISRPAQRSGPGRRGGLGFKRGGGFSASSAKSPEGEDKVMSGTGQTDIKPKSNNDFRALFNKGKEHDAAAAEEKQG</sequence>
<feature type="domain" description="RRM" evidence="11">
    <location>
        <begin position="244"/>
        <end position="315"/>
    </location>
</feature>
<evidence type="ECO:0000256" key="10">
    <source>
        <dbReference type="SAM" id="MobiDB-lite"/>
    </source>
</evidence>
<evidence type="ECO:0000259" key="11">
    <source>
        <dbReference type="PROSITE" id="PS50102"/>
    </source>
</evidence>
<keyword evidence="3" id="KW-0677">Repeat</keyword>
<dbReference type="SMART" id="SM00360">
    <property type="entry name" value="RRM"/>
    <property type="match status" value="3"/>
</dbReference>
<accession>A0A9P8F5A1</accession>
<dbReference type="InterPro" id="IPR000504">
    <property type="entry name" value="RRM_dom"/>
</dbReference>
<feature type="compositionally biased region" description="Gly residues" evidence="10">
    <location>
        <begin position="352"/>
        <end position="365"/>
    </location>
</feature>
<keyword evidence="2" id="KW-0507">mRNA processing</keyword>
<feature type="region of interest" description="Disordered" evidence="10">
    <location>
        <begin position="322"/>
        <end position="416"/>
    </location>
</feature>
<evidence type="ECO:0000256" key="4">
    <source>
        <dbReference type="ARBA" id="ARBA00022884"/>
    </source>
</evidence>
<reference evidence="12" key="1">
    <citation type="journal article" date="2021" name="J Fungi (Basel)">
        <title>Virulence traits and population genomics of the black yeast Aureobasidium melanogenum.</title>
        <authorList>
            <person name="Cernosa A."/>
            <person name="Sun X."/>
            <person name="Gostincar C."/>
            <person name="Fang C."/>
            <person name="Gunde-Cimerman N."/>
            <person name="Song Z."/>
        </authorList>
    </citation>
    <scope>NUCLEOTIDE SEQUENCE</scope>
    <source>
        <strain evidence="12">EXF-9298</strain>
    </source>
</reference>
<feature type="compositionally biased region" description="Basic and acidic residues" evidence="10">
    <location>
        <begin position="402"/>
        <end position="416"/>
    </location>
</feature>
<feature type="non-terminal residue" evidence="12">
    <location>
        <position position="416"/>
    </location>
</feature>
<evidence type="ECO:0000256" key="9">
    <source>
        <dbReference type="PROSITE-ProRule" id="PRU00176"/>
    </source>
</evidence>
<dbReference type="AlphaFoldDB" id="A0A9P8F5A1"/>
<evidence type="ECO:0000256" key="7">
    <source>
        <dbReference type="ARBA" id="ARBA00093374"/>
    </source>
</evidence>
<evidence type="ECO:0000256" key="2">
    <source>
        <dbReference type="ARBA" id="ARBA00022664"/>
    </source>
</evidence>
<evidence type="ECO:0000256" key="6">
    <source>
        <dbReference type="ARBA" id="ARBA00023242"/>
    </source>
</evidence>
<dbReference type="GO" id="GO:0005688">
    <property type="term" value="C:U6 snRNP"/>
    <property type="evidence" value="ECO:0007669"/>
    <property type="project" value="UniProtKB-ARBA"/>
</dbReference>